<keyword evidence="6" id="KW-0446">Lipid-binding</keyword>
<keyword evidence="3 8" id="KW-0256">Endoplasmic reticulum</keyword>
<dbReference type="Pfam" id="PF10296">
    <property type="entry name" value="MMM1"/>
    <property type="match status" value="2"/>
</dbReference>
<dbReference type="GO" id="GO:0005789">
    <property type="term" value="C:endoplasmic reticulum membrane"/>
    <property type="evidence" value="ECO:0007669"/>
    <property type="project" value="UniProtKB-SubCell"/>
</dbReference>
<keyword evidence="7 8" id="KW-0472">Membrane</keyword>
<dbReference type="GO" id="GO:0045040">
    <property type="term" value="P:protein insertion into mitochondrial outer membrane"/>
    <property type="evidence" value="ECO:0007669"/>
    <property type="project" value="UniProtKB-UniRule"/>
</dbReference>
<evidence type="ECO:0000256" key="8">
    <source>
        <dbReference type="HAMAP-Rule" id="MF_03103"/>
    </source>
</evidence>
<keyword evidence="2 8" id="KW-0812">Transmembrane</keyword>
<keyword evidence="5" id="KW-0445">Lipid transport</keyword>
<dbReference type="PANTHER" id="PTHR13466">
    <property type="entry name" value="TEX2 PROTEIN-RELATED"/>
    <property type="match status" value="1"/>
</dbReference>
<name>A0A9W9DW61_9AGAR</name>
<gene>
    <name evidence="8" type="primary">MMM1</name>
    <name evidence="11" type="ORF">C8J55DRAFT_505073</name>
</gene>
<evidence type="ECO:0000256" key="1">
    <source>
        <dbReference type="ARBA" id="ARBA00022448"/>
    </source>
</evidence>
<reference evidence="11" key="2">
    <citation type="journal article" date="2023" name="Proc. Natl. Acad. Sci. U.S.A.">
        <title>A global phylogenomic analysis of the shiitake genus Lentinula.</title>
        <authorList>
            <person name="Sierra-Patev S."/>
            <person name="Min B."/>
            <person name="Naranjo-Ortiz M."/>
            <person name="Looney B."/>
            <person name="Konkel Z."/>
            <person name="Slot J.C."/>
            <person name="Sakamoto Y."/>
            <person name="Steenwyk J.L."/>
            <person name="Rokas A."/>
            <person name="Carro J."/>
            <person name="Camarero S."/>
            <person name="Ferreira P."/>
            <person name="Molpeceres G."/>
            <person name="Ruiz-Duenas F.J."/>
            <person name="Serrano A."/>
            <person name="Henrissat B."/>
            <person name="Drula E."/>
            <person name="Hughes K.W."/>
            <person name="Mata J.L."/>
            <person name="Ishikawa N.K."/>
            <person name="Vargas-Isla R."/>
            <person name="Ushijima S."/>
            <person name="Smith C.A."/>
            <person name="Donoghue J."/>
            <person name="Ahrendt S."/>
            <person name="Andreopoulos W."/>
            <person name="He G."/>
            <person name="LaButti K."/>
            <person name="Lipzen A."/>
            <person name="Ng V."/>
            <person name="Riley R."/>
            <person name="Sandor L."/>
            <person name="Barry K."/>
            <person name="Martinez A.T."/>
            <person name="Xiao Y."/>
            <person name="Gibbons J.G."/>
            <person name="Terashima K."/>
            <person name="Grigoriev I.V."/>
            <person name="Hibbett D."/>
        </authorList>
    </citation>
    <scope>NUCLEOTIDE SEQUENCE</scope>
    <source>
        <strain evidence="11">Sp2 HRB7682 ss15</strain>
    </source>
</reference>
<comment type="subunit">
    <text evidence="8">Homodimer. Component of the ER-mitochondria encounter structure (ERMES) or MDM complex, composed of MMM1, MDM10, MDM12 and MDM34. A MMM1 homodimer associates with one molecule of MDM12 on each side in a pairwise head-to-tail manner, and the SMP-LTD domains of MMM1 and MDM12 generate a continuous hydrophobic tunnel for phospholipid trafficking.</text>
</comment>
<feature type="domain" description="SMP-LTD" evidence="10">
    <location>
        <begin position="77"/>
        <end position="283"/>
    </location>
</feature>
<feature type="topological domain" description="Lumenal" evidence="8">
    <location>
        <begin position="1"/>
        <end position="16"/>
    </location>
</feature>
<evidence type="ECO:0000256" key="3">
    <source>
        <dbReference type="ARBA" id="ARBA00022824"/>
    </source>
</evidence>
<sequence length="414" mass="45750">MGANYVFSLQPTFTQGLIFGQLSILVLLVFVLKYLFMDSTKYPFETTSYHPRINSDSIMRSQKPYTQASDESELNKADESAEWLNLLLHQIVGTYRSKLRNDLPGPGGDEVARKRVEDYANKIRPASFLDKIVVHSVDLGSSAPHLCNGRRVHPSPSSNPQEIEFDVNYVDSVSISLSTSYLFNYPMPLFARLPVALTISLSLFKSSVTITPPIHTSPAPTLTFSISPTFTLDLTTMSLMGSRAKLANVPKLHDLIQHQVHRVLAAKGVWKVVLPGLATVDEVKQEVNNEMADAVFNPNKPVSLFEFNCIFVRHRVNGHIPISSIHCSILTKASWPSTSFTTILSTLSSLASLFPATCKLAIPCGVSTIAIGNFSSKLNSGRAWDNRDLDNREWLDAGGDMRTSPEAGLDEMYV</sequence>
<dbReference type="Proteomes" id="UP001150238">
    <property type="component" value="Unassembled WGS sequence"/>
</dbReference>
<dbReference type="AlphaFoldDB" id="A0A9W9DW61"/>
<accession>A0A9W9DW61</accession>
<proteinExistence type="inferred from homology"/>
<evidence type="ECO:0000256" key="6">
    <source>
        <dbReference type="ARBA" id="ARBA00023121"/>
    </source>
</evidence>
<dbReference type="HAMAP" id="MF_03103">
    <property type="entry name" value="Mmm1"/>
    <property type="match status" value="1"/>
</dbReference>
<dbReference type="GO" id="GO:0032865">
    <property type="term" value="C:ERMES complex"/>
    <property type="evidence" value="ECO:0007669"/>
    <property type="project" value="UniProtKB-UniRule"/>
</dbReference>
<evidence type="ECO:0000256" key="5">
    <source>
        <dbReference type="ARBA" id="ARBA00023055"/>
    </source>
</evidence>
<evidence type="ECO:0000256" key="4">
    <source>
        <dbReference type="ARBA" id="ARBA00022989"/>
    </source>
</evidence>
<comment type="similarity">
    <text evidence="8">Belongs to the MMM1 family.</text>
</comment>
<dbReference type="PANTHER" id="PTHR13466:SF0">
    <property type="entry name" value="SMP-LTD DOMAIN-CONTAINING PROTEIN"/>
    <property type="match status" value="1"/>
</dbReference>
<dbReference type="InterPro" id="IPR027537">
    <property type="entry name" value="Mmm1"/>
</dbReference>
<evidence type="ECO:0000256" key="2">
    <source>
        <dbReference type="ARBA" id="ARBA00022692"/>
    </source>
</evidence>
<organism evidence="11 12">
    <name type="scientific">Lentinula lateritia</name>
    <dbReference type="NCBI Taxonomy" id="40482"/>
    <lineage>
        <taxon>Eukaryota</taxon>
        <taxon>Fungi</taxon>
        <taxon>Dikarya</taxon>
        <taxon>Basidiomycota</taxon>
        <taxon>Agaricomycotina</taxon>
        <taxon>Agaricomycetes</taxon>
        <taxon>Agaricomycetidae</taxon>
        <taxon>Agaricales</taxon>
        <taxon>Marasmiineae</taxon>
        <taxon>Omphalotaceae</taxon>
        <taxon>Lentinula</taxon>
    </lineage>
</organism>
<evidence type="ECO:0000313" key="12">
    <source>
        <dbReference type="Proteomes" id="UP001150238"/>
    </source>
</evidence>
<protein>
    <recommendedName>
        <fullName evidence="8">Maintenance of mitochondrial morphology protein 1</fullName>
    </recommendedName>
</protein>
<evidence type="ECO:0000256" key="7">
    <source>
        <dbReference type="ARBA" id="ARBA00023136"/>
    </source>
</evidence>
<evidence type="ECO:0000256" key="9">
    <source>
        <dbReference type="SAM" id="Phobius"/>
    </source>
</evidence>
<keyword evidence="4 8" id="KW-1133">Transmembrane helix</keyword>
<dbReference type="InterPro" id="IPR031468">
    <property type="entry name" value="SMP_LBD"/>
</dbReference>
<comment type="caution">
    <text evidence="11">The sequence shown here is derived from an EMBL/GenBank/DDBJ whole genome shotgun (WGS) entry which is preliminary data.</text>
</comment>
<dbReference type="PROSITE" id="PS51847">
    <property type="entry name" value="SMP"/>
    <property type="match status" value="1"/>
</dbReference>
<reference evidence="11" key="1">
    <citation type="submission" date="2022-08" db="EMBL/GenBank/DDBJ databases">
        <authorList>
            <consortium name="DOE Joint Genome Institute"/>
            <person name="Min B."/>
            <person name="Riley R."/>
            <person name="Sierra-Patev S."/>
            <person name="Naranjo-Ortiz M."/>
            <person name="Looney B."/>
            <person name="Konkel Z."/>
            <person name="Slot J.C."/>
            <person name="Sakamoto Y."/>
            <person name="Steenwyk J.L."/>
            <person name="Rokas A."/>
            <person name="Carro J."/>
            <person name="Camarero S."/>
            <person name="Ferreira P."/>
            <person name="Molpeceres G."/>
            <person name="Ruiz-Duenas F.J."/>
            <person name="Serrano A."/>
            <person name="Henrissat B."/>
            <person name="Drula E."/>
            <person name="Hughes K.W."/>
            <person name="Mata J.L."/>
            <person name="Ishikawa N.K."/>
            <person name="Vargas-Isla R."/>
            <person name="Ushijima S."/>
            <person name="Smith C.A."/>
            <person name="Ahrendt S."/>
            <person name="Andreopoulos W."/>
            <person name="He G."/>
            <person name="Labutti K."/>
            <person name="Lipzen A."/>
            <person name="Ng V."/>
            <person name="Sandor L."/>
            <person name="Barry K."/>
            <person name="Martinez A.T."/>
            <person name="Xiao Y."/>
            <person name="Gibbons J.G."/>
            <person name="Terashima K."/>
            <person name="Hibbett D.S."/>
            <person name="Grigoriev I.V."/>
        </authorList>
    </citation>
    <scope>NUCLEOTIDE SEQUENCE</scope>
    <source>
        <strain evidence="11">Sp2 HRB7682 ss15</strain>
    </source>
</reference>
<evidence type="ECO:0000313" key="11">
    <source>
        <dbReference type="EMBL" id="KAJ4489427.1"/>
    </source>
</evidence>
<dbReference type="GO" id="GO:0015914">
    <property type="term" value="P:phospholipid transport"/>
    <property type="evidence" value="ECO:0007669"/>
    <property type="project" value="TreeGrafter"/>
</dbReference>
<feature type="topological domain" description="Cytoplasmic" evidence="8">
    <location>
        <begin position="38"/>
        <end position="414"/>
    </location>
</feature>
<comment type="subcellular location">
    <subcellularLocation>
        <location evidence="8">Endoplasmic reticulum membrane</location>
        <topology evidence="8">Single-pass type I membrane protein</topology>
    </subcellularLocation>
    <text evidence="8">The ERMES/MDM complex localizes to a few discrete foci (around 10 per single cell), that represent mitochondria-endoplasmic reticulum junctions. These foci are often found next to mtDNA nucleoids.</text>
</comment>
<comment type="function">
    <text evidence="8">Component of the ERMES/MDM complex, which serves as a molecular tether to connect the endoplasmic reticulum (ER) and mitochondria. Components of this complex are involved in the control of mitochondrial shape and protein biogenesis, and function in nonvesicular lipid trafficking between the ER and mitochondria. The MDM12-MMM1 subcomplex functions in the major beta-barrel assembly pathway that is responsible for biogenesis of all outer membrane beta-barrel proteins, and acts in a late step after the SAM complex. The MDM10-MDM12-MMM1 subcomplex further acts in the TOM40-specific pathway after the action of the MDM12-MMM1 complex. Essential for establishing and maintaining the structure of mitochondria and maintenance of mtDNA nucleoids.</text>
</comment>
<evidence type="ECO:0000259" key="10">
    <source>
        <dbReference type="PROSITE" id="PS51847"/>
    </source>
</evidence>
<dbReference type="InterPro" id="IPR019411">
    <property type="entry name" value="MMM1_dom"/>
</dbReference>
<keyword evidence="1" id="KW-0813">Transport</keyword>
<dbReference type="EMBL" id="JANVFS010000007">
    <property type="protein sequence ID" value="KAJ4489427.1"/>
    <property type="molecule type" value="Genomic_DNA"/>
</dbReference>
<dbReference type="GO" id="GO:1990456">
    <property type="term" value="P:mitochondrion-endoplasmic reticulum membrane tethering"/>
    <property type="evidence" value="ECO:0007669"/>
    <property type="project" value="TreeGrafter"/>
</dbReference>
<dbReference type="GO" id="GO:0008289">
    <property type="term" value="F:lipid binding"/>
    <property type="evidence" value="ECO:0007669"/>
    <property type="project" value="UniProtKB-KW"/>
</dbReference>
<feature type="transmembrane region" description="Helical" evidence="9">
    <location>
        <begin position="12"/>
        <end position="36"/>
    </location>
</feature>
<dbReference type="CDD" id="cd21671">
    <property type="entry name" value="SMP_Mmm1"/>
    <property type="match status" value="1"/>
</dbReference>